<evidence type="ECO:0000256" key="8">
    <source>
        <dbReference type="ARBA" id="ARBA00022679"/>
    </source>
</evidence>
<dbReference type="GO" id="GO:0005886">
    <property type="term" value="C:plasma membrane"/>
    <property type="evidence" value="ECO:0007669"/>
    <property type="project" value="UniProtKB-SubCell"/>
</dbReference>
<evidence type="ECO:0000256" key="6">
    <source>
        <dbReference type="ARBA" id="ARBA00022519"/>
    </source>
</evidence>
<dbReference type="FunFam" id="1.10.287.130:FF:000001">
    <property type="entry name" value="Two-component sensor histidine kinase"/>
    <property type="match status" value="1"/>
</dbReference>
<keyword evidence="10" id="KW-0547">Nucleotide-binding</keyword>
<dbReference type="KEGG" id="nio:NITINOP_1008"/>
<evidence type="ECO:0000256" key="12">
    <source>
        <dbReference type="ARBA" id="ARBA00022840"/>
    </source>
</evidence>
<dbReference type="InterPro" id="IPR050428">
    <property type="entry name" value="TCS_sensor_his_kinase"/>
</dbReference>
<dbReference type="InterPro" id="IPR003594">
    <property type="entry name" value="HATPase_dom"/>
</dbReference>
<evidence type="ECO:0000256" key="9">
    <source>
        <dbReference type="ARBA" id="ARBA00022692"/>
    </source>
</evidence>
<evidence type="ECO:0000313" key="20">
    <source>
        <dbReference type="Proteomes" id="UP000066284"/>
    </source>
</evidence>
<dbReference type="CDD" id="cd06225">
    <property type="entry name" value="HAMP"/>
    <property type="match status" value="1"/>
</dbReference>
<evidence type="ECO:0000256" key="1">
    <source>
        <dbReference type="ARBA" id="ARBA00000085"/>
    </source>
</evidence>
<dbReference type="InterPro" id="IPR006290">
    <property type="entry name" value="CztS_silS_copS"/>
</dbReference>
<dbReference type="NCBIfam" id="TIGR01386">
    <property type="entry name" value="cztS_silS_copS"/>
    <property type="match status" value="1"/>
</dbReference>
<dbReference type="SMART" id="SM00388">
    <property type="entry name" value="HisKA"/>
    <property type="match status" value="1"/>
</dbReference>
<dbReference type="InterPro" id="IPR004358">
    <property type="entry name" value="Sig_transdc_His_kin-like_C"/>
</dbReference>
<dbReference type="SUPFAM" id="SSF158472">
    <property type="entry name" value="HAMP domain-like"/>
    <property type="match status" value="1"/>
</dbReference>
<evidence type="ECO:0000256" key="15">
    <source>
        <dbReference type="ARBA" id="ARBA00023136"/>
    </source>
</evidence>
<keyword evidence="5" id="KW-1003">Cell membrane</keyword>
<dbReference type="EC" id="2.7.13.3" evidence="4"/>
<dbReference type="SMART" id="SM00304">
    <property type="entry name" value="HAMP"/>
    <property type="match status" value="1"/>
</dbReference>
<evidence type="ECO:0000259" key="17">
    <source>
        <dbReference type="PROSITE" id="PS50109"/>
    </source>
</evidence>
<evidence type="ECO:0000256" key="4">
    <source>
        <dbReference type="ARBA" id="ARBA00012438"/>
    </source>
</evidence>
<dbReference type="GO" id="GO:0000155">
    <property type="term" value="F:phosphorelay sensor kinase activity"/>
    <property type="evidence" value="ECO:0007669"/>
    <property type="project" value="InterPro"/>
</dbReference>
<sequence>MPLRLRLTLWYGSALALVLLIFSVVLYAVMARNLRDAVDQSLEETAMTAVRSLEERGFLPLLDEEELLSQFPELARIDKFFQIFSPSGTITIRSPNIKQHDLPLSRIALETTFNGRKIFETAKYPNEPQLRLISVPINYRGRLLYIVQVGTSMESIENTLEHFLIVLIVAVPVALAVSLGAGWFLAGRALLPVDDITLAAQRIAEGDLSQRLTMPPAKDEIGRLAEIFNDMIGRLDASFRQIRQFTSDASHELRTPLTVMKGETELVLRKPRSVEDYRSVLESNLEEIDRMTDIVDELLFLSRADMGEVKMECKPVALESLVEDIHRQATLLGQDRQIEVVLGTVMPAVVQGDELRLRELLLNLVENAVKYSHPNGKVEISVVTDGRHAILSVSDQGIGIPTEDLPKIFNRFYRTDNARTHTKKGTGLGLAICAWIAESHKGRIDVQSHVGRGSTFTVTLPLARASA</sequence>
<accession>A0A0S4KQE2</accession>
<keyword evidence="15 16" id="KW-0472">Membrane</keyword>
<dbReference type="EMBL" id="LN885086">
    <property type="protein sequence ID" value="CUQ65983.1"/>
    <property type="molecule type" value="Genomic_DNA"/>
</dbReference>
<dbReference type="Pfam" id="PF00672">
    <property type="entry name" value="HAMP"/>
    <property type="match status" value="1"/>
</dbReference>
<dbReference type="RefSeq" id="WP_062483714.1">
    <property type="nucleotide sequence ID" value="NZ_LN885086.1"/>
</dbReference>
<proteinExistence type="predicted"/>
<evidence type="ECO:0000313" key="19">
    <source>
        <dbReference type="EMBL" id="CUQ65983.1"/>
    </source>
</evidence>
<dbReference type="GO" id="GO:0005524">
    <property type="term" value="F:ATP binding"/>
    <property type="evidence" value="ECO:0007669"/>
    <property type="project" value="UniProtKB-KW"/>
</dbReference>
<keyword evidence="6" id="KW-0997">Cell inner membrane</keyword>
<dbReference type="InterPro" id="IPR036890">
    <property type="entry name" value="HATPase_C_sf"/>
</dbReference>
<dbReference type="Gene3D" id="6.10.340.10">
    <property type="match status" value="1"/>
</dbReference>
<dbReference type="PROSITE" id="PS50109">
    <property type="entry name" value="HIS_KIN"/>
    <property type="match status" value="1"/>
</dbReference>
<keyword evidence="8 19" id="KW-0808">Transferase</keyword>
<dbReference type="PROSITE" id="PS50885">
    <property type="entry name" value="HAMP"/>
    <property type="match status" value="1"/>
</dbReference>
<dbReference type="SUPFAM" id="SSF47384">
    <property type="entry name" value="Homodimeric domain of signal transducing histidine kinase"/>
    <property type="match status" value="1"/>
</dbReference>
<dbReference type="InterPro" id="IPR005467">
    <property type="entry name" value="His_kinase_dom"/>
</dbReference>
<protein>
    <recommendedName>
        <fullName evidence="4">histidine kinase</fullName>
        <ecNumber evidence="4">2.7.13.3</ecNumber>
    </recommendedName>
</protein>
<dbReference type="OrthoDB" id="9813151at2"/>
<evidence type="ECO:0000256" key="3">
    <source>
        <dbReference type="ARBA" id="ARBA00004533"/>
    </source>
</evidence>
<keyword evidence="12" id="KW-0067">ATP-binding</keyword>
<dbReference type="PRINTS" id="PR00344">
    <property type="entry name" value="BCTRLSENSOR"/>
</dbReference>
<evidence type="ECO:0000256" key="14">
    <source>
        <dbReference type="ARBA" id="ARBA00023012"/>
    </source>
</evidence>
<dbReference type="SUPFAM" id="SSF55874">
    <property type="entry name" value="ATPase domain of HSP90 chaperone/DNA topoisomerase II/histidine kinase"/>
    <property type="match status" value="1"/>
</dbReference>
<dbReference type="CDD" id="cd00075">
    <property type="entry name" value="HATPase"/>
    <property type="match status" value="1"/>
</dbReference>
<keyword evidence="14" id="KW-0902">Two-component regulatory system</keyword>
<keyword evidence="13 16" id="KW-1133">Transmembrane helix</keyword>
<evidence type="ECO:0000256" key="10">
    <source>
        <dbReference type="ARBA" id="ARBA00022741"/>
    </source>
</evidence>
<evidence type="ECO:0000256" key="11">
    <source>
        <dbReference type="ARBA" id="ARBA00022777"/>
    </source>
</evidence>
<dbReference type="Pfam" id="PF00512">
    <property type="entry name" value="HisKA"/>
    <property type="match status" value="1"/>
</dbReference>
<keyword evidence="9 16" id="KW-0812">Transmembrane</keyword>
<dbReference type="STRING" id="1715989.NITINOP_1008"/>
<reference evidence="20" key="1">
    <citation type="submission" date="2015-09" db="EMBL/GenBank/DDBJ databases">
        <authorList>
            <person name="Daims H."/>
        </authorList>
    </citation>
    <scope>NUCLEOTIDE SEQUENCE [LARGE SCALE GENOMIC DNA]</scope>
</reference>
<dbReference type="PANTHER" id="PTHR45436:SF15">
    <property type="entry name" value="SENSOR HISTIDINE KINASE CUSS"/>
    <property type="match status" value="1"/>
</dbReference>
<evidence type="ECO:0000256" key="2">
    <source>
        <dbReference type="ARBA" id="ARBA00004141"/>
    </source>
</evidence>
<dbReference type="Gene3D" id="3.30.565.10">
    <property type="entry name" value="Histidine kinase-like ATPase, C-terminal domain"/>
    <property type="match status" value="1"/>
</dbReference>
<dbReference type="FunFam" id="3.30.565.10:FF:000006">
    <property type="entry name" value="Sensor histidine kinase WalK"/>
    <property type="match status" value="1"/>
</dbReference>
<dbReference type="Pfam" id="PF02518">
    <property type="entry name" value="HATPase_c"/>
    <property type="match status" value="1"/>
</dbReference>
<dbReference type="InterPro" id="IPR036097">
    <property type="entry name" value="HisK_dim/P_sf"/>
</dbReference>
<dbReference type="Gene3D" id="1.10.287.130">
    <property type="match status" value="1"/>
</dbReference>
<comment type="subcellular location">
    <subcellularLocation>
        <location evidence="3">Cell inner membrane</location>
    </subcellularLocation>
    <subcellularLocation>
        <location evidence="2">Membrane</location>
        <topology evidence="2">Multi-pass membrane protein</topology>
    </subcellularLocation>
</comment>
<feature type="transmembrane region" description="Helical" evidence="16">
    <location>
        <begin position="163"/>
        <end position="186"/>
    </location>
</feature>
<keyword evidence="20" id="KW-1185">Reference proteome</keyword>
<evidence type="ECO:0000256" key="7">
    <source>
        <dbReference type="ARBA" id="ARBA00022553"/>
    </source>
</evidence>
<name>A0A0S4KQE2_9BACT</name>
<dbReference type="InterPro" id="IPR003660">
    <property type="entry name" value="HAMP_dom"/>
</dbReference>
<organism evidence="19 20">
    <name type="scientific">Candidatus Nitrospira inopinata</name>
    <dbReference type="NCBI Taxonomy" id="1715989"/>
    <lineage>
        <taxon>Bacteria</taxon>
        <taxon>Pseudomonadati</taxon>
        <taxon>Nitrospirota</taxon>
        <taxon>Nitrospiria</taxon>
        <taxon>Nitrospirales</taxon>
        <taxon>Nitrospiraceae</taxon>
        <taxon>Nitrospira</taxon>
    </lineage>
</organism>
<keyword evidence="11 19" id="KW-0418">Kinase</keyword>
<dbReference type="CDD" id="cd00082">
    <property type="entry name" value="HisKA"/>
    <property type="match status" value="1"/>
</dbReference>
<dbReference type="SMART" id="SM00387">
    <property type="entry name" value="HATPase_c"/>
    <property type="match status" value="1"/>
</dbReference>
<feature type="transmembrane region" description="Helical" evidence="16">
    <location>
        <begin position="12"/>
        <end position="30"/>
    </location>
</feature>
<dbReference type="Proteomes" id="UP000066284">
    <property type="component" value="Chromosome 1"/>
</dbReference>
<keyword evidence="7" id="KW-0597">Phosphoprotein</keyword>
<evidence type="ECO:0000256" key="5">
    <source>
        <dbReference type="ARBA" id="ARBA00022475"/>
    </source>
</evidence>
<dbReference type="PANTHER" id="PTHR45436">
    <property type="entry name" value="SENSOR HISTIDINE KINASE YKOH"/>
    <property type="match status" value="1"/>
</dbReference>
<gene>
    <name evidence="19" type="primary">cztS</name>
    <name evidence="19" type="ORF">NITINOP_1008</name>
</gene>
<evidence type="ECO:0000256" key="16">
    <source>
        <dbReference type="SAM" id="Phobius"/>
    </source>
</evidence>
<feature type="domain" description="Histidine kinase" evidence="17">
    <location>
        <begin position="248"/>
        <end position="464"/>
    </location>
</feature>
<evidence type="ECO:0000259" key="18">
    <source>
        <dbReference type="PROSITE" id="PS50885"/>
    </source>
</evidence>
<evidence type="ECO:0000256" key="13">
    <source>
        <dbReference type="ARBA" id="ARBA00022989"/>
    </source>
</evidence>
<dbReference type="AlphaFoldDB" id="A0A0S4KQE2"/>
<feature type="domain" description="HAMP" evidence="18">
    <location>
        <begin position="187"/>
        <end position="240"/>
    </location>
</feature>
<comment type="catalytic activity">
    <reaction evidence="1">
        <text>ATP + protein L-histidine = ADP + protein N-phospho-L-histidine.</text>
        <dbReference type="EC" id="2.7.13.3"/>
    </reaction>
</comment>
<dbReference type="InterPro" id="IPR003661">
    <property type="entry name" value="HisK_dim/P_dom"/>
</dbReference>